<gene>
    <name evidence="2" type="ORF">GCM10011514_17750</name>
</gene>
<dbReference type="Pfam" id="PF13175">
    <property type="entry name" value="AAA_15"/>
    <property type="match status" value="1"/>
</dbReference>
<dbReference type="CDD" id="cd00267">
    <property type="entry name" value="ABC_ATPase"/>
    <property type="match status" value="1"/>
</dbReference>
<organism evidence="2 3">
    <name type="scientific">Emticicia aquatilis</name>
    <dbReference type="NCBI Taxonomy" id="1537369"/>
    <lineage>
        <taxon>Bacteria</taxon>
        <taxon>Pseudomonadati</taxon>
        <taxon>Bacteroidota</taxon>
        <taxon>Cytophagia</taxon>
        <taxon>Cytophagales</taxon>
        <taxon>Leadbetterellaceae</taxon>
        <taxon>Emticicia</taxon>
    </lineage>
</organism>
<evidence type="ECO:0000259" key="1">
    <source>
        <dbReference type="Pfam" id="PF13175"/>
    </source>
</evidence>
<dbReference type="PANTHER" id="PTHR43581">
    <property type="entry name" value="ATP/GTP PHOSPHATASE"/>
    <property type="match status" value="1"/>
</dbReference>
<dbReference type="EMBL" id="BMKK01000003">
    <property type="protein sequence ID" value="GGD54001.1"/>
    <property type="molecule type" value="Genomic_DNA"/>
</dbReference>
<proteinExistence type="predicted"/>
<dbReference type="InterPro" id="IPR027417">
    <property type="entry name" value="P-loop_NTPase"/>
</dbReference>
<dbReference type="InterPro" id="IPR051396">
    <property type="entry name" value="Bact_Antivir_Def_Nuclease"/>
</dbReference>
<dbReference type="AlphaFoldDB" id="A0A917DNL5"/>
<feature type="domain" description="Endonuclease GajA/Old nuclease/RecF-like AAA" evidence="1">
    <location>
        <begin position="1"/>
        <end position="330"/>
    </location>
</feature>
<dbReference type="PIRSF" id="PIRSF034888">
    <property type="entry name" value="P-loop_UCP034888"/>
    <property type="match status" value="1"/>
</dbReference>
<evidence type="ECO:0000313" key="3">
    <source>
        <dbReference type="Proteomes" id="UP000609064"/>
    </source>
</evidence>
<name>A0A917DNL5_9BACT</name>
<protein>
    <recommendedName>
        <fullName evidence="1">Endonuclease GajA/Old nuclease/RecF-like AAA domain-containing protein</fullName>
    </recommendedName>
</protein>
<dbReference type="Gene3D" id="3.40.50.300">
    <property type="entry name" value="P-loop containing nucleotide triphosphate hydrolases"/>
    <property type="match status" value="1"/>
</dbReference>
<accession>A0A917DNL5</accession>
<dbReference type="SUPFAM" id="SSF52540">
    <property type="entry name" value="P-loop containing nucleoside triphosphate hydrolases"/>
    <property type="match status" value="1"/>
</dbReference>
<evidence type="ECO:0000313" key="2">
    <source>
        <dbReference type="EMBL" id="GGD54001.1"/>
    </source>
</evidence>
<dbReference type="RefSeq" id="WP_188765707.1">
    <property type="nucleotide sequence ID" value="NZ_BMKK01000003.1"/>
</dbReference>
<reference evidence="2" key="1">
    <citation type="journal article" date="2014" name="Int. J. Syst. Evol. Microbiol.">
        <title>Complete genome sequence of Corynebacterium casei LMG S-19264T (=DSM 44701T), isolated from a smear-ripened cheese.</title>
        <authorList>
            <consortium name="US DOE Joint Genome Institute (JGI-PGF)"/>
            <person name="Walter F."/>
            <person name="Albersmeier A."/>
            <person name="Kalinowski J."/>
            <person name="Ruckert C."/>
        </authorList>
    </citation>
    <scope>NUCLEOTIDE SEQUENCE</scope>
    <source>
        <strain evidence="2">CGMCC 1.15958</strain>
    </source>
</reference>
<sequence length="404" mass="46879">MKISIKNFGPIDHFEFDLEKDLHVIYGENNIGKSWAISLLYLSLKSWKALSNLSIEQFNNIKEKQKYRLENTDKKFLLPETTWEEDEFIRDFNNSLYNTFTQMKNFISGLEPEIKFITNHFTLQITRDDDEEGDEELFFYNKGYVFSDLNVVEYLPNDEYENIYFLPASKSGIYQVLSNMGNIFAQLAQYSLRDKNLSLPAMNEPVSDYILNIATIQSKRQGRFNQLVDFLEEKVIEGSVIFDDFQKKLKYKSNRTGLVSELHEASSMIAEISPLVAYLKYILPKKNSILFIEEPEAHLHPKVQVEMMKIFVELAKSGVKVVMTTHSDFMMNELTNLLLEKKIDADKVGSYHLMMGEKGSYDAGDMKATIEGIEDYNFTDVAVEQYERRMAILEKLNQDAIAEN</sequence>
<comment type="caution">
    <text evidence="2">The sequence shown here is derived from an EMBL/GenBank/DDBJ whole genome shotgun (WGS) entry which is preliminary data.</text>
</comment>
<dbReference type="InterPro" id="IPR014592">
    <property type="entry name" value="P-loop_UCP034888"/>
</dbReference>
<keyword evidence="3" id="KW-1185">Reference proteome</keyword>
<dbReference type="PANTHER" id="PTHR43581:SF2">
    <property type="entry name" value="EXCINUCLEASE ATPASE SUBUNIT"/>
    <property type="match status" value="1"/>
</dbReference>
<dbReference type="InterPro" id="IPR041685">
    <property type="entry name" value="AAA_GajA/Old/RecF-like"/>
</dbReference>
<reference evidence="2" key="2">
    <citation type="submission" date="2020-09" db="EMBL/GenBank/DDBJ databases">
        <authorList>
            <person name="Sun Q."/>
            <person name="Zhou Y."/>
        </authorList>
    </citation>
    <scope>NUCLEOTIDE SEQUENCE</scope>
    <source>
        <strain evidence="2">CGMCC 1.15958</strain>
    </source>
</reference>
<dbReference type="Proteomes" id="UP000609064">
    <property type="component" value="Unassembled WGS sequence"/>
</dbReference>